<evidence type="ECO:0000256" key="1">
    <source>
        <dbReference type="SAM" id="MobiDB-lite"/>
    </source>
</evidence>
<keyword evidence="2" id="KW-0614">Plasmid</keyword>
<keyword evidence="3" id="KW-1185">Reference proteome</keyword>
<feature type="region of interest" description="Disordered" evidence="1">
    <location>
        <begin position="481"/>
        <end position="500"/>
    </location>
</feature>
<dbReference type="EMBL" id="CP039853">
    <property type="protein sequence ID" value="QCZ95513.1"/>
    <property type="molecule type" value="Genomic_DNA"/>
</dbReference>
<proteinExistence type="predicted"/>
<gene>
    <name evidence="2" type="ORF">FBQ74_18505</name>
</gene>
<accession>A0A5B7YJN8</accession>
<protein>
    <submittedName>
        <fullName evidence="2">Uncharacterized protein</fullName>
    </submittedName>
</protein>
<sequence length="500" mass="55878">MANLIDATDPSIYQYAKPNWESVYSKFQPYVMALPQVKSGGVSKQQASNWLEVGAKLLKESELRRLMVESSGFTARDIRALWAHKHNEYYPKYEATEVYRQKQLTAIRTPDVALQDEGFLKAVLRQVAMEKYGFSDVQDVVSSQSANQLANRIPWAVKKDVLLGQIDNTIFTYDVKVGYEQTLTHSDSIRHHFNHLALADKNIESGHSDQYNFSVSPELTKTITDLAKQKGDGWRLAIELAKSAEKMGIGVDISKERISPTPEIFQTLLNVGNEHWANIKNGVQPTFQAKVESTYTPEEATTYRQLAQQYTVSKMAKEVAEEQFNHTRDELTRLVGIERAGTATPHPLVAASGKSNFDIASAVNRLQSQGVPEDFYKSATYDIDALVKAAEASGVDTNQYKSYGQADKSKVLSSLEMVGISKDAFTTRDIHIHFTSQTRGVLSEVKSQARDLVETHYEAMKTNVANNDLLKADSISKKLQPQEPVELKEAVDEQNTLGMG</sequence>
<organism evidence="2 3">
    <name type="scientific">Salinimonas iocasae</name>
    <dbReference type="NCBI Taxonomy" id="2572577"/>
    <lineage>
        <taxon>Bacteria</taxon>
        <taxon>Pseudomonadati</taxon>
        <taxon>Pseudomonadota</taxon>
        <taxon>Gammaproteobacteria</taxon>
        <taxon>Alteromonadales</taxon>
        <taxon>Alteromonadaceae</taxon>
        <taxon>Alteromonas/Salinimonas group</taxon>
        <taxon>Salinimonas</taxon>
    </lineage>
</organism>
<dbReference type="RefSeq" id="WP_139758200.1">
    <property type="nucleotide sequence ID" value="NZ_CP039853.1"/>
</dbReference>
<geneLocation type="plasmid" evidence="2 3">
    <name>plas12</name>
</geneLocation>
<name>A0A5B7YJN8_9ALTE</name>
<dbReference type="Proteomes" id="UP000304912">
    <property type="component" value="Plasmid plas12"/>
</dbReference>
<reference evidence="2 3" key="1">
    <citation type="submission" date="2019-04" db="EMBL/GenBank/DDBJ databases">
        <title>Salinimonas iocasae sp. nov., a halophilic bacterium isolated from the outer tube casing of tubeworms in Okinawa Trough.</title>
        <authorList>
            <person name="Zhang H."/>
            <person name="Wang H."/>
            <person name="Li C."/>
        </authorList>
    </citation>
    <scope>NUCLEOTIDE SEQUENCE [LARGE SCALE GENOMIC DNA]</scope>
    <source>
        <strain evidence="2 3">KX18D6</strain>
        <plasmid evidence="2 3">plas12</plasmid>
    </source>
</reference>
<evidence type="ECO:0000313" key="3">
    <source>
        <dbReference type="Proteomes" id="UP000304912"/>
    </source>
</evidence>
<dbReference type="OrthoDB" id="7052041at2"/>
<dbReference type="AlphaFoldDB" id="A0A5B7YJN8"/>
<evidence type="ECO:0000313" key="2">
    <source>
        <dbReference type="EMBL" id="QCZ95513.1"/>
    </source>
</evidence>
<dbReference type="KEGG" id="salk:FBQ74_18505"/>